<evidence type="ECO:0000256" key="2">
    <source>
        <dbReference type="ARBA" id="ARBA00007871"/>
    </source>
</evidence>
<dbReference type="InterPro" id="IPR038157">
    <property type="entry name" value="FeoA_core_dom"/>
</dbReference>
<dbReference type="EMBL" id="CP062983">
    <property type="protein sequence ID" value="QPC82218.1"/>
    <property type="molecule type" value="Genomic_DNA"/>
</dbReference>
<comment type="similarity">
    <text evidence="2">Belongs to the DtxR/MntR family.</text>
</comment>
<keyword evidence="6" id="KW-0408">Iron</keyword>
<feature type="domain" description="HTH dtxR-type" evidence="13">
    <location>
        <begin position="1"/>
        <end position="63"/>
    </location>
</feature>
<evidence type="ECO:0000256" key="10">
    <source>
        <dbReference type="ARBA" id="ARBA00023163"/>
    </source>
</evidence>
<keyword evidence="10" id="KW-0804">Transcription</keyword>
<evidence type="ECO:0000256" key="5">
    <source>
        <dbReference type="ARBA" id="ARBA00022491"/>
    </source>
</evidence>
<dbReference type="GO" id="GO:0005737">
    <property type="term" value="C:cytoplasm"/>
    <property type="evidence" value="ECO:0007669"/>
    <property type="project" value="UniProtKB-SubCell"/>
</dbReference>
<dbReference type="InterPro" id="IPR007167">
    <property type="entry name" value="Fe-transptr_FeoA-like"/>
</dbReference>
<reference evidence="14 15" key="1">
    <citation type="submission" date="2020-02" db="EMBL/GenBank/DDBJ databases">
        <authorList>
            <person name="Zheng R.K."/>
            <person name="Sun C.M."/>
        </authorList>
    </citation>
    <scope>NUCLEOTIDE SEQUENCE [LARGE SCALE GENOMIC DNA]</scope>
    <source>
        <strain evidence="15">rifampicinis</strain>
    </source>
</reference>
<evidence type="ECO:0000313" key="15">
    <source>
        <dbReference type="Proteomes" id="UP000594468"/>
    </source>
</evidence>
<gene>
    <name evidence="14" type="ORF">G4Y79_21420</name>
</gene>
<accession>A0A7S8E888</accession>
<dbReference type="SUPFAM" id="SSF50037">
    <property type="entry name" value="C-terminal domain of transcriptional repressors"/>
    <property type="match status" value="1"/>
</dbReference>
<dbReference type="PANTHER" id="PTHR33238">
    <property type="entry name" value="IRON (METAL) DEPENDENT REPRESSOR, DTXR FAMILY"/>
    <property type="match status" value="1"/>
</dbReference>
<evidence type="ECO:0000256" key="6">
    <source>
        <dbReference type="ARBA" id="ARBA00023004"/>
    </source>
</evidence>
<evidence type="ECO:0000256" key="7">
    <source>
        <dbReference type="ARBA" id="ARBA00023015"/>
    </source>
</evidence>
<dbReference type="PROSITE" id="PS50944">
    <property type="entry name" value="HTH_DTXR"/>
    <property type="match status" value="1"/>
</dbReference>
<dbReference type="Pfam" id="PF01325">
    <property type="entry name" value="Fe_dep_repress"/>
    <property type="match status" value="1"/>
</dbReference>
<name>A0A7S8E888_9CHLR</name>
<keyword evidence="4" id="KW-0963">Cytoplasm</keyword>
<evidence type="ECO:0000256" key="3">
    <source>
        <dbReference type="ARBA" id="ARBA00011738"/>
    </source>
</evidence>
<dbReference type="GO" id="GO:0046914">
    <property type="term" value="F:transition metal ion binding"/>
    <property type="evidence" value="ECO:0007669"/>
    <property type="project" value="InterPro"/>
</dbReference>
<protein>
    <recommendedName>
        <fullName evidence="12">Manganese transport regulator</fullName>
    </recommendedName>
</protein>
<evidence type="ECO:0000256" key="9">
    <source>
        <dbReference type="ARBA" id="ARBA00023159"/>
    </source>
</evidence>
<dbReference type="InterPro" id="IPR022689">
    <property type="entry name" value="Iron_dep_repressor"/>
</dbReference>
<dbReference type="Gene3D" id="1.10.60.10">
    <property type="entry name" value="Iron dependent repressor, metal binding and dimerisation domain"/>
    <property type="match status" value="1"/>
</dbReference>
<sequence>MAMQEYLAEAYRLQYYQPDDQYISTSALADVMHVSAPAVTRMVQRLKEADYLDHQPYRGIKLTEKGELEALAYIRTHRIVERFLVDVMGFGWHQVHDLADEIGPVVSERVTERMNEMAKYPRRCAHGEPIPHADGYMPRVVDYLLTDVKIGETYVVSRANTHDEDKLVYLDTLGIKPGVHMTLIERAPFNGPLHLEVNGKSCFIGHELSTVIRVCSQDEFELV</sequence>
<dbReference type="InterPro" id="IPR050536">
    <property type="entry name" value="DtxR_MntR_Metal-Reg"/>
</dbReference>
<dbReference type="AlphaFoldDB" id="A0A7S8E888"/>
<dbReference type="GO" id="GO:0046983">
    <property type="term" value="F:protein dimerization activity"/>
    <property type="evidence" value="ECO:0007669"/>
    <property type="project" value="InterPro"/>
</dbReference>
<dbReference type="SUPFAM" id="SSF47979">
    <property type="entry name" value="Iron-dependent repressor protein, dimerization domain"/>
    <property type="match status" value="1"/>
</dbReference>
<dbReference type="Pfam" id="PF02742">
    <property type="entry name" value="Fe_dep_repr_C"/>
    <property type="match status" value="1"/>
</dbReference>
<dbReference type="Proteomes" id="UP000594468">
    <property type="component" value="Chromosome"/>
</dbReference>
<keyword evidence="15" id="KW-1185">Reference proteome</keyword>
<dbReference type="Gene3D" id="1.10.10.10">
    <property type="entry name" value="Winged helix-like DNA-binding domain superfamily/Winged helix DNA-binding domain"/>
    <property type="match status" value="1"/>
</dbReference>
<organism evidence="14 15">
    <name type="scientific">Phototrophicus methaneseepsis</name>
    <dbReference type="NCBI Taxonomy" id="2710758"/>
    <lineage>
        <taxon>Bacteria</taxon>
        <taxon>Bacillati</taxon>
        <taxon>Chloroflexota</taxon>
        <taxon>Candidatus Thermofontia</taxon>
        <taxon>Phototrophicales</taxon>
        <taxon>Phototrophicaceae</taxon>
        <taxon>Phototrophicus</taxon>
    </lineage>
</organism>
<evidence type="ECO:0000313" key="14">
    <source>
        <dbReference type="EMBL" id="QPC82218.1"/>
    </source>
</evidence>
<dbReference type="SUPFAM" id="SSF46785">
    <property type="entry name" value="Winged helix' DNA-binding domain"/>
    <property type="match status" value="1"/>
</dbReference>
<proteinExistence type="inferred from homology"/>
<dbReference type="KEGG" id="pmet:G4Y79_21420"/>
<keyword evidence="7" id="KW-0805">Transcription regulation</keyword>
<keyword evidence="11" id="KW-0464">Manganese</keyword>
<dbReference type="SMART" id="SM00529">
    <property type="entry name" value="HTH_DTXR"/>
    <property type="match status" value="1"/>
</dbReference>
<dbReference type="InterPro" id="IPR022687">
    <property type="entry name" value="HTH_DTXR"/>
</dbReference>
<dbReference type="InterPro" id="IPR036421">
    <property type="entry name" value="Fe_dep_repressor_sf"/>
</dbReference>
<comment type="subunit">
    <text evidence="3">Homodimer.</text>
</comment>
<keyword evidence="5" id="KW-0678">Repressor</keyword>
<dbReference type="GO" id="GO:0003677">
    <property type="term" value="F:DNA binding"/>
    <property type="evidence" value="ECO:0007669"/>
    <property type="project" value="UniProtKB-KW"/>
</dbReference>
<evidence type="ECO:0000256" key="8">
    <source>
        <dbReference type="ARBA" id="ARBA00023125"/>
    </source>
</evidence>
<evidence type="ECO:0000256" key="1">
    <source>
        <dbReference type="ARBA" id="ARBA00004496"/>
    </source>
</evidence>
<dbReference type="InterPro" id="IPR008988">
    <property type="entry name" value="Transcriptional_repressor_C"/>
</dbReference>
<evidence type="ECO:0000259" key="13">
    <source>
        <dbReference type="PROSITE" id="PS50944"/>
    </source>
</evidence>
<dbReference type="InterPro" id="IPR001367">
    <property type="entry name" value="Fe_dep_repressor"/>
</dbReference>
<dbReference type="InterPro" id="IPR036390">
    <property type="entry name" value="WH_DNA-bd_sf"/>
</dbReference>
<dbReference type="SMART" id="SM00899">
    <property type="entry name" value="FeoA"/>
    <property type="match status" value="1"/>
</dbReference>
<dbReference type="Gene3D" id="2.30.30.90">
    <property type="match status" value="1"/>
</dbReference>
<dbReference type="Pfam" id="PF04023">
    <property type="entry name" value="FeoA"/>
    <property type="match status" value="1"/>
</dbReference>
<dbReference type="InterPro" id="IPR036388">
    <property type="entry name" value="WH-like_DNA-bd_sf"/>
</dbReference>
<evidence type="ECO:0000256" key="4">
    <source>
        <dbReference type="ARBA" id="ARBA00022490"/>
    </source>
</evidence>
<evidence type="ECO:0000256" key="12">
    <source>
        <dbReference type="ARBA" id="ARBA00032593"/>
    </source>
</evidence>
<keyword evidence="9" id="KW-0010">Activator</keyword>
<evidence type="ECO:0000256" key="11">
    <source>
        <dbReference type="ARBA" id="ARBA00023211"/>
    </source>
</evidence>
<comment type="subcellular location">
    <subcellularLocation>
        <location evidence="1">Cytoplasm</location>
    </subcellularLocation>
</comment>
<dbReference type="PANTHER" id="PTHR33238:SF11">
    <property type="entry name" value="TRANSCRIPTIONAL REGULATOR MNTR"/>
    <property type="match status" value="1"/>
</dbReference>
<dbReference type="GO" id="GO:0003700">
    <property type="term" value="F:DNA-binding transcription factor activity"/>
    <property type="evidence" value="ECO:0007669"/>
    <property type="project" value="InterPro"/>
</dbReference>
<keyword evidence="8" id="KW-0238">DNA-binding</keyword>